<dbReference type="RefSeq" id="WP_344568001.1">
    <property type="nucleotide sequence ID" value="NZ_BAAARJ010000014.1"/>
</dbReference>
<keyword evidence="3" id="KW-1185">Reference proteome</keyword>
<sequence length="213" mass="24098">MESSDFSEGPDTPTVYWSPDDFYRVAAGEHVPYQPTKEETLRADQHAQLAVMIRGWAWASRTRQEPAGPEVSLVDVARQRVRERIEAGIQVPDVSAAVTEESELLYDMQKCAFEMGTKQRWEERGKFPEFAQRLMDQGHGWNVRQQEEREAQHSPLSASPPADAKSLLPVTDETTRRTADANPRTTRSSSGSFSALRAKWRRSPSPDSHGRSR</sequence>
<evidence type="ECO:0000313" key="3">
    <source>
        <dbReference type="Proteomes" id="UP001501447"/>
    </source>
</evidence>
<proteinExistence type="predicted"/>
<protein>
    <submittedName>
        <fullName evidence="2">Uncharacterized protein</fullName>
    </submittedName>
</protein>
<name>A0ABP6CU10_9ACTN</name>
<gene>
    <name evidence="2" type="ORF">GCM10009863_43450</name>
</gene>
<comment type="caution">
    <text evidence="2">The sequence shown here is derived from an EMBL/GenBank/DDBJ whole genome shotgun (WGS) entry which is preliminary data.</text>
</comment>
<accession>A0ABP6CU10</accession>
<dbReference type="Proteomes" id="UP001501447">
    <property type="component" value="Unassembled WGS sequence"/>
</dbReference>
<evidence type="ECO:0000313" key="2">
    <source>
        <dbReference type="EMBL" id="GAA2624290.1"/>
    </source>
</evidence>
<evidence type="ECO:0000256" key="1">
    <source>
        <dbReference type="SAM" id="MobiDB-lite"/>
    </source>
</evidence>
<dbReference type="EMBL" id="BAAARJ010000014">
    <property type="protein sequence ID" value="GAA2624290.1"/>
    <property type="molecule type" value="Genomic_DNA"/>
</dbReference>
<feature type="region of interest" description="Disordered" evidence="1">
    <location>
        <begin position="143"/>
        <end position="213"/>
    </location>
</feature>
<organism evidence="2 3">
    <name type="scientific">Streptomyces axinellae</name>
    <dbReference type="NCBI Taxonomy" id="552788"/>
    <lineage>
        <taxon>Bacteria</taxon>
        <taxon>Bacillati</taxon>
        <taxon>Actinomycetota</taxon>
        <taxon>Actinomycetes</taxon>
        <taxon>Kitasatosporales</taxon>
        <taxon>Streptomycetaceae</taxon>
        <taxon>Streptomyces</taxon>
    </lineage>
</organism>
<reference evidence="3" key="1">
    <citation type="journal article" date="2019" name="Int. J. Syst. Evol. Microbiol.">
        <title>The Global Catalogue of Microorganisms (GCM) 10K type strain sequencing project: providing services to taxonomists for standard genome sequencing and annotation.</title>
        <authorList>
            <consortium name="The Broad Institute Genomics Platform"/>
            <consortium name="The Broad Institute Genome Sequencing Center for Infectious Disease"/>
            <person name="Wu L."/>
            <person name="Ma J."/>
        </authorList>
    </citation>
    <scope>NUCLEOTIDE SEQUENCE [LARGE SCALE GENOMIC DNA]</scope>
    <source>
        <strain evidence="3">JCM 16373</strain>
    </source>
</reference>
<feature type="compositionally biased region" description="Polar residues" evidence="1">
    <location>
        <begin position="183"/>
        <end position="193"/>
    </location>
</feature>